<gene>
    <name evidence="1" type="ORF">T440DRAFT_471096</name>
</gene>
<dbReference type="AlphaFoldDB" id="A0A6A7AVT4"/>
<protein>
    <submittedName>
        <fullName evidence="1">Uncharacterized protein</fullName>
    </submittedName>
</protein>
<name>A0A6A7AVT4_9PLEO</name>
<evidence type="ECO:0000313" key="2">
    <source>
        <dbReference type="Proteomes" id="UP000799423"/>
    </source>
</evidence>
<proteinExistence type="predicted"/>
<organism evidence="1 2">
    <name type="scientific">Plenodomus tracheiphilus IPT5</name>
    <dbReference type="NCBI Taxonomy" id="1408161"/>
    <lineage>
        <taxon>Eukaryota</taxon>
        <taxon>Fungi</taxon>
        <taxon>Dikarya</taxon>
        <taxon>Ascomycota</taxon>
        <taxon>Pezizomycotina</taxon>
        <taxon>Dothideomycetes</taxon>
        <taxon>Pleosporomycetidae</taxon>
        <taxon>Pleosporales</taxon>
        <taxon>Pleosporineae</taxon>
        <taxon>Leptosphaeriaceae</taxon>
        <taxon>Plenodomus</taxon>
    </lineage>
</organism>
<accession>A0A6A7AVT4</accession>
<dbReference type="EMBL" id="MU006326">
    <property type="protein sequence ID" value="KAF2847386.1"/>
    <property type="molecule type" value="Genomic_DNA"/>
</dbReference>
<reference evidence="1" key="1">
    <citation type="submission" date="2020-01" db="EMBL/GenBank/DDBJ databases">
        <authorList>
            <consortium name="DOE Joint Genome Institute"/>
            <person name="Haridas S."/>
            <person name="Albert R."/>
            <person name="Binder M."/>
            <person name="Bloem J."/>
            <person name="Labutti K."/>
            <person name="Salamov A."/>
            <person name="Andreopoulos B."/>
            <person name="Baker S.E."/>
            <person name="Barry K."/>
            <person name="Bills G."/>
            <person name="Bluhm B.H."/>
            <person name="Cannon C."/>
            <person name="Castanera R."/>
            <person name="Culley D.E."/>
            <person name="Daum C."/>
            <person name="Ezra D."/>
            <person name="Gonzalez J.B."/>
            <person name="Henrissat B."/>
            <person name="Kuo A."/>
            <person name="Liang C."/>
            <person name="Lipzen A."/>
            <person name="Lutzoni F."/>
            <person name="Magnuson J."/>
            <person name="Mondo S."/>
            <person name="Nolan M."/>
            <person name="Ohm R."/>
            <person name="Pangilinan J."/>
            <person name="Park H.-J."/>
            <person name="Ramirez L."/>
            <person name="Alfaro M."/>
            <person name="Sun H."/>
            <person name="Tritt A."/>
            <person name="Yoshinaga Y."/>
            <person name="Zwiers L.-H."/>
            <person name="Turgeon B.G."/>
            <person name="Goodwin S.B."/>
            <person name="Spatafora J.W."/>
            <person name="Crous P.W."/>
            <person name="Grigoriev I.V."/>
        </authorList>
    </citation>
    <scope>NUCLEOTIDE SEQUENCE</scope>
    <source>
        <strain evidence="1">IPT5</strain>
    </source>
</reference>
<sequence length="100" mass="11368">MHVNTVWPARPFSTISLLSLSHPFLTSDQQKLSRNLLCLWVNTGGSFELQSDLMSYSKSRKIASPPDQPTWVIAQLRLSKVFVVVILFVCYDLFHSLCVL</sequence>
<dbReference type="Proteomes" id="UP000799423">
    <property type="component" value="Unassembled WGS sequence"/>
</dbReference>
<evidence type="ECO:0000313" key="1">
    <source>
        <dbReference type="EMBL" id="KAF2847386.1"/>
    </source>
</evidence>
<keyword evidence="2" id="KW-1185">Reference proteome</keyword>